<dbReference type="EMBL" id="BLXT01003739">
    <property type="protein sequence ID" value="GFO04573.1"/>
    <property type="molecule type" value="Genomic_DNA"/>
</dbReference>
<gene>
    <name evidence="2" type="ORF">PoB_003107800</name>
</gene>
<dbReference type="Pfam" id="PF00078">
    <property type="entry name" value="RVT_1"/>
    <property type="match status" value="1"/>
</dbReference>
<name>A0AAV4ADE0_9GAST</name>
<proteinExistence type="predicted"/>
<protein>
    <recommendedName>
        <fullName evidence="1">Reverse transcriptase domain-containing protein</fullName>
    </recommendedName>
</protein>
<evidence type="ECO:0000313" key="3">
    <source>
        <dbReference type="Proteomes" id="UP000735302"/>
    </source>
</evidence>
<evidence type="ECO:0000313" key="2">
    <source>
        <dbReference type="EMBL" id="GFO04573.1"/>
    </source>
</evidence>
<dbReference type="InterPro" id="IPR000477">
    <property type="entry name" value="RT_dom"/>
</dbReference>
<dbReference type="Proteomes" id="UP000735302">
    <property type="component" value="Unassembled WGS sequence"/>
</dbReference>
<accession>A0AAV4ADE0</accession>
<dbReference type="InterPro" id="IPR043502">
    <property type="entry name" value="DNA/RNA_pol_sf"/>
</dbReference>
<sequence>MVNSFPHGTLHLYPNQGDPVTYSTLADGLPQGSALSCAFFMIFMSNIGNAVRTLTRLSYADDIVIWQQDISQDLTSLKRFCERWKMQIITGETAYATFSLP</sequence>
<evidence type="ECO:0000259" key="1">
    <source>
        <dbReference type="PROSITE" id="PS50878"/>
    </source>
</evidence>
<dbReference type="SUPFAM" id="SSF56672">
    <property type="entry name" value="DNA/RNA polymerases"/>
    <property type="match status" value="1"/>
</dbReference>
<dbReference type="PROSITE" id="PS50878">
    <property type="entry name" value="RT_POL"/>
    <property type="match status" value="1"/>
</dbReference>
<organism evidence="2 3">
    <name type="scientific">Plakobranchus ocellatus</name>
    <dbReference type="NCBI Taxonomy" id="259542"/>
    <lineage>
        <taxon>Eukaryota</taxon>
        <taxon>Metazoa</taxon>
        <taxon>Spiralia</taxon>
        <taxon>Lophotrochozoa</taxon>
        <taxon>Mollusca</taxon>
        <taxon>Gastropoda</taxon>
        <taxon>Heterobranchia</taxon>
        <taxon>Euthyneura</taxon>
        <taxon>Panpulmonata</taxon>
        <taxon>Sacoglossa</taxon>
        <taxon>Placobranchoidea</taxon>
        <taxon>Plakobranchidae</taxon>
        <taxon>Plakobranchus</taxon>
    </lineage>
</organism>
<keyword evidence="3" id="KW-1185">Reference proteome</keyword>
<comment type="caution">
    <text evidence="2">The sequence shown here is derived from an EMBL/GenBank/DDBJ whole genome shotgun (WGS) entry which is preliminary data.</text>
</comment>
<dbReference type="AlphaFoldDB" id="A0AAV4ADE0"/>
<reference evidence="2 3" key="1">
    <citation type="journal article" date="2021" name="Elife">
        <title>Chloroplast acquisition without the gene transfer in kleptoplastic sea slugs, Plakobranchus ocellatus.</title>
        <authorList>
            <person name="Maeda T."/>
            <person name="Takahashi S."/>
            <person name="Yoshida T."/>
            <person name="Shimamura S."/>
            <person name="Takaki Y."/>
            <person name="Nagai Y."/>
            <person name="Toyoda A."/>
            <person name="Suzuki Y."/>
            <person name="Arimoto A."/>
            <person name="Ishii H."/>
            <person name="Satoh N."/>
            <person name="Nishiyama T."/>
            <person name="Hasebe M."/>
            <person name="Maruyama T."/>
            <person name="Minagawa J."/>
            <person name="Obokata J."/>
            <person name="Shigenobu S."/>
        </authorList>
    </citation>
    <scope>NUCLEOTIDE SEQUENCE [LARGE SCALE GENOMIC DNA]</scope>
</reference>
<feature type="domain" description="Reverse transcriptase" evidence="1">
    <location>
        <begin position="1"/>
        <end position="101"/>
    </location>
</feature>